<keyword evidence="5" id="KW-0378">Hydrolase</keyword>
<dbReference type="CDD" id="cd11618">
    <property type="entry name" value="ChtBD1_1"/>
    <property type="match status" value="2"/>
</dbReference>
<dbReference type="GO" id="GO:0008061">
    <property type="term" value="F:chitin binding"/>
    <property type="evidence" value="ECO:0007669"/>
    <property type="project" value="UniProtKB-UniRule"/>
</dbReference>
<dbReference type="EMBL" id="NLAX01001623">
    <property type="protein sequence ID" value="PKS04919.1"/>
    <property type="molecule type" value="Genomic_DNA"/>
</dbReference>
<keyword evidence="6" id="KW-0119">Carbohydrate metabolism</keyword>
<evidence type="ECO:0000313" key="13">
    <source>
        <dbReference type="EMBL" id="PKS04919.1"/>
    </source>
</evidence>
<dbReference type="GO" id="GO:0016787">
    <property type="term" value="F:hydrolase activity"/>
    <property type="evidence" value="ECO:0007669"/>
    <property type="project" value="UniProtKB-KW"/>
</dbReference>
<keyword evidence="10" id="KW-1133">Transmembrane helix</keyword>
<evidence type="ECO:0000256" key="7">
    <source>
        <dbReference type="ARBA" id="ARBA00023285"/>
    </source>
</evidence>
<evidence type="ECO:0000256" key="10">
    <source>
        <dbReference type="SAM" id="Phobius"/>
    </source>
</evidence>
<feature type="compositionally biased region" description="Polar residues" evidence="9">
    <location>
        <begin position="158"/>
        <end position="180"/>
    </location>
</feature>
<feature type="domain" description="Chitin-binding type-1" evidence="12">
    <location>
        <begin position="42"/>
        <end position="90"/>
    </location>
</feature>
<evidence type="ECO:0000256" key="8">
    <source>
        <dbReference type="PROSITE-ProRule" id="PRU00261"/>
    </source>
</evidence>
<dbReference type="InParanoid" id="A0A2N3MXL0"/>
<feature type="disulfide bond" evidence="8">
    <location>
        <begin position="63"/>
        <end position="77"/>
    </location>
</feature>
<keyword evidence="10" id="KW-0812">Transmembrane</keyword>
<proteinExistence type="predicted"/>
<keyword evidence="10" id="KW-0472">Membrane</keyword>
<dbReference type="SMART" id="SM00270">
    <property type="entry name" value="ChtBD1"/>
    <property type="match status" value="2"/>
</dbReference>
<dbReference type="AlphaFoldDB" id="A0A2N3MXL0"/>
<comment type="caution">
    <text evidence="13">The sequence shown here is derived from an EMBL/GenBank/DDBJ whole genome shotgun (WGS) entry which is preliminary data.</text>
</comment>
<feature type="disulfide bond" evidence="8">
    <location>
        <begin position="115"/>
        <end position="129"/>
    </location>
</feature>
<dbReference type="Gene3D" id="3.30.60.10">
    <property type="entry name" value="Endochitinase-like"/>
    <property type="match status" value="2"/>
</dbReference>
<sequence>MRLITFGSVLLSATATVSAGLLERPDFINHYQFRRQVAVSQDGNCGDIDGVATTCLGSVQGDCCSRLGYCGGNSSYCGDGCQSDYGTCGDANISTDGSCGGSKGLTCIGFALGSCCSEKGFCGATEDYCGTGCQQNFGECSTAGAAGPKATATSSGSDSKANSTSPTDIDSAKETQNNSGGDAAPALSEDKDDNDNNALKVGLGIGIPVGLLAIGGLCAFIFFRRRKQAPQEIEEKAVETPVQHELAASEKPVELVGSQQEIVELPAVTYQR</sequence>
<evidence type="ECO:0000256" key="1">
    <source>
        <dbReference type="ARBA" id="ARBA00001941"/>
    </source>
</evidence>
<accession>A0A2N3MXL0</accession>
<dbReference type="PANTHER" id="PTHR46471:SF2">
    <property type="entry name" value="CHITIN DEACETYLASE-RELATED"/>
    <property type="match status" value="1"/>
</dbReference>
<dbReference type="SUPFAM" id="SSF57016">
    <property type="entry name" value="Plant lectins/antimicrobial peptides"/>
    <property type="match status" value="2"/>
</dbReference>
<keyword evidence="7" id="KW-0170">Cobalt</keyword>
<gene>
    <name evidence="13" type="ORF">jhhlp_008285</name>
</gene>
<evidence type="ECO:0000256" key="5">
    <source>
        <dbReference type="ARBA" id="ARBA00022801"/>
    </source>
</evidence>
<evidence type="ECO:0000256" key="4">
    <source>
        <dbReference type="ARBA" id="ARBA00022729"/>
    </source>
</evidence>
<dbReference type="InterPro" id="IPR036861">
    <property type="entry name" value="Endochitinase-like_sf"/>
</dbReference>
<dbReference type="GO" id="GO:0046872">
    <property type="term" value="F:metal ion binding"/>
    <property type="evidence" value="ECO:0007669"/>
    <property type="project" value="UniProtKB-KW"/>
</dbReference>
<dbReference type="Proteomes" id="UP000233524">
    <property type="component" value="Unassembled WGS sequence"/>
</dbReference>
<feature type="region of interest" description="Disordered" evidence="9">
    <location>
        <begin position="151"/>
        <end position="192"/>
    </location>
</feature>
<keyword evidence="14" id="KW-1185">Reference proteome</keyword>
<dbReference type="Pfam" id="PF00187">
    <property type="entry name" value="Chitin_bind_1"/>
    <property type="match status" value="1"/>
</dbReference>
<dbReference type="OrthoDB" id="5242494at2759"/>
<dbReference type="PANTHER" id="PTHR46471">
    <property type="entry name" value="CHITIN DEACETYLASE"/>
    <property type="match status" value="1"/>
</dbReference>
<comment type="cofactor">
    <cofactor evidence="1">
        <name>Co(2+)</name>
        <dbReference type="ChEBI" id="CHEBI:48828"/>
    </cofactor>
</comment>
<comment type="caution">
    <text evidence="8">Lacks conserved residue(s) required for the propagation of feature annotation.</text>
</comment>
<feature type="domain" description="Chitin-binding type-1" evidence="12">
    <location>
        <begin position="96"/>
        <end position="142"/>
    </location>
</feature>
<evidence type="ECO:0000256" key="9">
    <source>
        <dbReference type="SAM" id="MobiDB-lite"/>
    </source>
</evidence>
<keyword evidence="4 11" id="KW-0732">Signal</keyword>
<organism evidence="13 14">
    <name type="scientific">Lomentospora prolificans</name>
    <dbReference type="NCBI Taxonomy" id="41688"/>
    <lineage>
        <taxon>Eukaryota</taxon>
        <taxon>Fungi</taxon>
        <taxon>Dikarya</taxon>
        <taxon>Ascomycota</taxon>
        <taxon>Pezizomycotina</taxon>
        <taxon>Sordariomycetes</taxon>
        <taxon>Hypocreomycetidae</taxon>
        <taxon>Microascales</taxon>
        <taxon>Microascaceae</taxon>
        <taxon>Lomentospora</taxon>
    </lineage>
</organism>
<protein>
    <recommendedName>
        <fullName evidence="12">Chitin-binding type-1 domain-containing protein</fullName>
    </recommendedName>
</protein>
<feature type="signal peptide" evidence="11">
    <location>
        <begin position="1"/>
        <end position="19"/>
    </location>
</feature>
<evidence type="ECO:0000259" key="12">
    <source>
        <dbReference type="PROSITE" id="PS50941"/>
    </source>
</evidence>
<dbReference type="STRING" id="41688.A0A2N3MXL0"/>
<feature type="transmembrane region" description="Helical" evidence="10">
    <location>
        <begin position="201"/>
        <end position="223"/>
    </location>
</feature>
<evidence type="ECO:0000313" key="14">
    <source>
        <dbReference type="Proteomes" id="UP000233524"/>
    </source>
</evidence>
<keyword evidence="8" id="KW-1015">Disulfide bond</keyword>
<evidence type="ECO:0000256" key="3">
    <source>
        <dbReference type="ARBA" id="ARBA00022723"/>
    </source>
</evidence>
<dbReference type="VEuPathDB" id="FungiDB:jhhlp_008285"/>
<dbReference type="PROSITE" id="PS50941">
    <property type="entry name" value="CHIT_BIND_I_2"/>
    <property type="match status" value="2"/>
</dbReference>
<keyword evidence="2 8" id="KW-0147">Chitin-binding</keyword>
<name>A0A2N3MXL0_9PEZI</name>
<evidence type="ECO:0000256" key="6">
    <source>
        <dbReference type="ARBA" id="ARBA00023277"/>
    </source>
</evidence>
<feature type="chain" id="PRO_5014930499" description="Chitin-binding type-1 domain-containing protein" evidence="11">
    <location>
        <begin position="20"/>
        <end position="272"/>
    </location>
</feature>
<dbReference type="InterPro" id="IPR001002">
    <property type="entry name" value="Chitin-bd_1"/>
</dbReference>
<evidence type="ECO:0000256" key="2">
    <source>
        <dbReference type="ARBA" id="ARBA00022669"/>
    </source>
</evidence>
<reference evidence="13 14" key="1">
    <citation type="journal article" date="2017" name="G3 (Bethesda)">
        <title>First Draft Genome Sequence of the Pathogenic Fungus Lomentospora prolificans (Formerly Scedosporium prolificans).</title>
        <authorList>
            <person name="Luo R."/>
            <person name="Zimin A."/>
            <person name="Workman R."/>
            <person name="Fan Y."/>
            <person name="Pertea G."/>
            <person name="Grossman N."/>
            <person name="Wear M.P."/>
            <person name="Jia B."/>
            <person name="Miller H."/>
            <person name="Casadevall A."/>
            <person name="Timp W."/>
            <person name="Zhang S.X."/>
            <person name="Salzberg S.L."/>
        </authorList>
    </citation>
    <scope>NUCLEOTIDE SEQUENCE [LARGE SCALE GENOMIC DNA]</scope>
    <source>
        <strain evidence="13 14">JHH-5317</strain>
    </source>
</reference>
<evidence type="ECO:0000256" key="11">
    <source>
        <dbReference type="SAM" id="SignalP"/>
    </source>
</evidence>
<keyword evidence="3" id="KW-0479">Metal-binding</keyword>